<feature type="domain" description="Glycosyl transferase family 1" evidence="1">
    <location>
        <begin position="200"/>
        <end position="360"/>
    </location>
</feature>
<gene>
    <name evidence="3" type="ORF">XM38_022750</name>
</gene>
<keyword evidence="4" id="KW-1185">Reference proteome</keyword>
<proteinExistence type="predicted"/>
<dbReference type="AlphaFoldDB" id="A0A1Z3HLZ1"/>
<name>A0A1Z3HLZ1_9CYAN</name>
<dbReference type="Pfam" id="PF00534">
    <property type="entry name" value="Glycos_transf_1"/>
    <property type="match status" value="1"/>
</dbReference>
<dbReference type="InterPro" id="IPR001296">
    <property type="entry name" value="Glyco_trans_1"/>
</dbReference>
<dbReference type="CDD" id="cd03801">
    <property type="entry name" value="GT4_PimA-like"/>
    <property type="match status" value="1"/>
</dbReference>
<dbReference type="STRING" id="1641165.XM38_21705"/>
<dbReference type="InterPro" id="IPR050194">
    <property type="entry name" value="Glycosyltransferase_grp1"/>
</dbReference>
<organism evidence="3 4">
    <name type="scientific">Halomicronema hongdechloris C2206</name>
    <dbReference type="NCBI Taxonomy" id="1641165"/>
    <lineage>
        <taxon>Bacteria</taxon>
        <taxon>Bacillati</taxon>
        <taxon>Cyanobacteriota</taxon>
        <taxon>Cyanophyceae</taxon>
        <taxon>Nodosilineales</taxon>
        <taxon>Nodosilineaceae</taxon>
        <taxon>Halomicronema</taxon>
    </lineage>
</organism>
<dbReference type="InterPro" id="IPR028098">
    <property type="entry name" value="Glyco_trans_4-like_N"/>
</dbReference>
<dbReference type="OrthoDB" id="9790710at2"/>
<evidence type="ECO:0000259" key="1">
    <source>
        <dbReference type="Pfam" id="PF00534"/>
    </source>
</evidence>
<dbReference type="PANTHER" id="PTHR45947:SF3">
    <property type="entry name" value="SULFOQUINOVOSYL TRANSFERASE SQD2"/>
    <property type="match status" value="1"/>
</dbReference>
<dbReference type="Proteomes" id="UP000191901">
    <property type="component" value="Chromosome"/>
</dbReference>
<dbReference type="EMBL" id="CP021983">
    <property type="protein sequence ID" value="ASC71323.1"/>
    <property type="molecule type" value="Genomic_DNA"/>
</dbReference>
<evidence type="ECO:0000313" key="3">
    <source>
        <dbReference type="EMBL" id="ASC71323.1"/>
    </source>
</evidence>
<feature type="domain" description="Glycosyltransferase subfamily 4-like N-terminal" evidence="2">
    <location>
        <begin position="41"/>
        <end position="166"/>
    </location>
</feature>
<dbReference type="Pfam" id="PF13439">
    <property type="entry name" value="Glyco_transf_4"/>
    <property type="match status" value="1"/>
</dbReference>
<protein>
    <submittedName>
        <fullName evidence="3">Glycosyltransferase type 1</fullName>
    </submittedName>
</protein>
<evidence type="ECO:0000259" key="2">
    <source>
        <dbReference type="Pfam" id="PF13439"/>
    </source>
</evidence>
<dbReference type="Gene3D" id="3.40.50.2000">
    <property type="entry name" value="Glycogen Phosphorylase B"/>
    <property type="match status" value="2"/>
</dbReference>
<sequence>MENPRIAWLLTSAFYYWHPLLEQLSQRFPNLVAYAANWRGFAPGFENSFQVEIVGNRKIIPLLRSTSSYGSNFTYLPFSIINRLLQFRPHVIFSNSFGMWTLLALLLKPIGRWKVVIAYEGSSPGVDYRKSPPRLWLRSWMLRIADACITNSAAGKQYLTEVLRASEGEVFMHPYEVPSSNAFSQNAFSQAQDEQAASSLTQSSTKRVFLYVGSLVPRKGLKYLLEACSRLQEWGCEDYLLNVVGDGDERSSLEAYCHNHGLIEQVQWLGRVDYAQLGEQFHKADVFVLPTLEDTWGMVVLEAMVAHLPVLCSQWAGASELILDAQNGFCFDPKDPDSLAHLMQKFILNSELSSQMGRTAGVLMKNYTPAEAADFMVNVVDFVMVSRAKSISKSRAFSR</sequence>
<reference evidence="3 4" key="1">
    <citation type="journal article" date="2016" name="Biochim. Biophys. Acta">
        <title>Characterization of red-shifted phycobilisomes isolated from the chlorophyll f-containing cyanobacterium Halomicronema hongdechloris.</title>
        <authorList>
            <person name="Li Y."/>
            <person name="Lin Y."/>
            <person name="Garvey C.J."/>
            <person name="Birch D."/>
            <person name="Corkery R.W."/>
            <person name="Loughlin P.C."/>
            <person name="Scheer H."/>
            <person name="Willows R.D."/>
            <person name="Chen M."/>
        </authorList>
    </citation>
    <scope>NUCLEOTIDE SEQUENCE [LARGE SCALE GENOMIC DNA]</scope>
    <source>
        <strain evidence="3 4">C2206</strain>
    </source>
</reference>
<dbReference type="PANTHER" id="PTHR45947">
    <property type="entry name" value="SULFOQUINOVOSYL TRANSFERASE SQD2"/>
    <property type="match status" value="1"/>
</dbReference>
<dbReference type="GO" id="GO:0016757">
    <property type="term" value="F:glycosyltransferase activity"/>
    <property type="evidence" value="ECO:0007669"/>
    <property type="project" value="InterPro"/>
</dbReference>
<dbReference type="SUPFAM" id="SSF53756">
    <property type="entry name" value="UDP-Glycosyltransferase/glycogen phosphorylase"/>
    <property type="match status" value="1"/>
</dbReference>
<dbReference type="KEGG" id="hhg:XM38_022750"/>
<accession>A0A1Z3HLZ1</accession>
<evidence type="ECO:0000313" key="4">
    <source>
        <dbReference type="Proteomes" id="UP000191901"/>
    </source>
</evidence>